<keyword evidence="1" id="KW-0472">Membrane</keyword>
<accession>A0A0G1XCX6</accession>
<dbReference type="AlphaFoldDB" id="A0A0G1XCX6"/>
<dbReference type="Pfam" id="PF04892">
    <property type="entry name" value="VanZ"/>
    <property type="match status" value="1"/>
</dbReference>
<name>A0A0G1XCX6_9BACT</name>
<dbReference type="PANTHER" id="PTHR36834:SF1">
    <property type="entry name" value="INTEGRAL MEMBRANE PROTEIN"/>
    <property type="match status" value="1"/>
</dbReference>
<dbReference type="Proteomes" id="UP000034846">
    <property type="component" value="Unassembled WGS sequence"/>
</dbReference>
<dbReference type="InterPro" id="IPR006976">
    <property type="entry name" value="VanZ-like"/>
</dbReference>
<feature type="transmembrane region" description="Helical" evidence="1">
    <location>
        <begin position="6"/>
        <end position="24"/>
    </location>
</feature>
<organism evidence="3 4">
    <name type="scientific">Candidatus Uhrbacteria bacterium GW2011_GWD2_52_7</name>
    <dbReference type="NCBI Taxonomy" id="1618989"/>
    <lineage>
        <taxon>Bacteria</taxon>
        <taxon>Candidatus Uhriibacteriota</taxon>
    </lineage>
</organism>
<dbReference type="EMBL" id="LCRD01000061">
    <property type="protein sequence ID" value="KKW28821.1"/>
    <property type="molecule type" value="Genomic_DNA"/>
</dbReference>
<evidence type="ECO:0000313" key="4">
    <source>
        <dbReference type="Proteomes" id="UP000034846"/>
    </source>
</evidence>
<reference evidence="3 4" key="1">
    <citation type="journal article" date="2015" name="Nature">
        <title>rRNA introns, odd ribosomes, and small enigmatic genomes across a large radiation of phyla.</title>
        <authorList>
            <person name="Brown C.T."/>
            <person name="Hug L.A."/>
            <person name="Thomas B.C."/>
            <person name="Sharon I."/>
            <person name="Castelle C.J."/>
            <person name="Singh A."/>
            <person name="Wilkins M.J."/>
            <person name="Williams K.H."/>
            <person name="Banfield J.F."/>
        </authorList>
    </citation>
    <scope>NUCLEOTIDE SEQUENCE [LARGE SCALE GENOMIC DNA]</scope>
</reference>
<feature type="transmembrane region" description="Helical" evidence="1">
    <location>
        <begin position="120"/>
        <end position="145"/>
    </location>
</feature>
<evidence type="ECO:0000313" key="3">
    <source>
        <dbReference type="EMBL" id="KKW28821.1"/>
    </source>
</evidence>
<evidence type="ECO:0000259" key="2">
    <source>
        <dbReference type="Pfam" id="PF04892"/>
    </source>
</evidence>
<keyword evidence="1" id="KW-0812">Transmembrane</keyword>
<dbReference type="InterPro" id="IPR053150">
    <property type="entry name" value="Teicoplanin_resist-assoc"/>
</dbReference>
<protein>
    <submittedName>
        <fullName evidence="3">VanZ</fullName>
    </submittedName>
</protein>
<comment type="caution">
    <text evidence="3">The sequence shown here is derived from an EMBL/GenBank/DDBJ whole genome shotgun (WGS) entry which is preliminary data.</text>
</comment>
<sequence>MAIDFDISTILLAIILLSPALIYVRRVKKYSLVKLLFLAAFLAYIVGVMSQTLFPIYIDSDLREMVGQNTWGHVNTTPLIKLAWSDARASFLNIVLFLPFGFFLPLLFRKNTISQVLLKAVIFSVSIEALQLTLALLSGFTFRYIDINDVIFNTFGALIGYTAFLTFGKIFQAIINKYNLEMNPVLTFLDKSTKRFTKNT</sequence>
<keyword evidence="1" id="KW-1133">Transmembrane helix</keyword>
<feature type="transmembrane region" description="Helical" evidence="1">
    <location>
        <begin position="89"/>
        <end position="108"/>
    </location>
</feature>
<feature type="transmembrane region" description="Helical" evidence="1">
    <location>
        <begin position="151"/>
        <end position="171"/>
    </location>
</feature>
<dbReference type="PANTHER" id="PTHR36834">
    <property type="entry name" value="MEMBRANE PROTEIN-RELATED"/>
    <property type="match status" value="1"/>
</dbReference>
<feature type="transmembrane region" description="Helical" evidence="1">
    <location>
        <begin position="36"/>
        <end position="58"/>
    </location>
</feature>
<feature type="domain" description="VanZ-like" evidence="2">
    <location>
        <begin position="41"/>
        <end position="166"/>
    </location>
</feature>
<evidence type="ECO:0000256" key="1">
    <source>
        <dbReference type="SAM" id="Phobius"/>
    </source>
</evidence>
<proteinExistence type="predicted"/>
<gene>
    <name evidence="3" type="ORF">UY72_C0061G0016</name>
</gene>